<sequence>GSTVIPEVCAAAQWRCAVVRRFGDDDIGRGGCLKIGRN</sequence>
<dbReference type="Proteomes" id="UP000265520">
    <property type="component" value="Unassembled WGS sequence"/>
</dbReference>
<dbReference type="EMBL" id="LXQA010528878">
    <property type="protein sequence ID" value="MCI57436.1"/>
    <property type="molecule type" value="Genomic_DNA"/>
</dbReference>
<keyword evidence="2" id="KW-1185">Reference proteome</keyword>
<reference evidence="1 2" key="1">
    <citation type="journal article" date="2018" name="Front. Plant Sci.">
        <title>Red Clover (Trifolium pratense) and Zigzag Clover (T. medium) - A Picture of Genomic Similarities and Differences.</title>
        <authorList>
            <person name="Dluhosova J."/>
            <person name="Istvanek J."/>
            <person name="Nedelnik J."/>
            <person name="Repkova J."/>
        </authorList>
    </citation>
    <scope>NUCLEOTIDE SEQUENCE [LARGE SCALE GENOMIC DNA]</scope>
    <source>
        <strain evidence="2">cv. 10/8</strain>
        <tissue evidence="1">Leaf</tissue>
    </source>
</reference>
<evidence type="ECO:0000313" key="2">
    <source>
        <dbReference type="Proteomes" id="UP000265520"/>
    </source>
</evidence>
<name>A0A392TBD2_9FABA</name>
<accession>A0A392TBD2</accession>
<feature type="non-terminal residue" evidence="1">
    <location>
        <position position="1"/>
    </location>
</feature>
<organism evidence="1 2">
    <name type="scientific">Trifolium medium</name>
    <dbReference type="NCBI Taxonomy" id="97028"/>
    <lineage>
        <taxon>Eukaryota</taxon>
        <taxon>Viridiplantae</taxon>
        <taxon>Streptophyta</taxon>
        <taxon>Embryophyta</taxon>
        <taxon>Tracheophyta</taxon>
        <taxon>Spermatophyta</taxon>
        <taxon>Magnoliopsida</taxon>
        <taxon>eudicotyledons</taxon>
        <taxon>Gunneridae</taxon>
        <taxon>Pentapetalae</taxon>
        <taxon>rosids</taxon>
        <taxon>fabids</taxon>
        <taxon>Fabales</taxon>
        <taxon>Fabaceae</taxon>
        <taxon>Papilionoideae</taxon>
        <taxon>50 kb inversion clade</taxon>
        <taxon>NPAAA clade</taxon>
        <taxon>Hologalegina</taxon>
        <taxon>IRL clade</taxon>
        <taxon>Trifolieae</taxon>
        <taxon>Trifolium</taxon>
    </lineage>
</organism>
<dbReference type="AlphaFoldDB" id="A0A392TBD2"/>
<protein>
    <submittedName>
        <fullName evidence="1">Uncharacterized protein</fullName>
    </submittedName>
</protein>
<proteinExistence type="predicted"/>
<evidence type="ECO:0000313" key="1">
    <source>
        <dbReference type="EMBL" id="MCI57436.1"/>
    </source>
</evidence>
<comment type="caution">
    <text evidence="1">The sequence shown here is derived from an EMBL/GenBank/DDBJ whole genome shotgun (WGS) entry which is preliminary data.</text>
</comment>